<dbReference type="SUPFAM" id="SSF55909">
    <property type="entry name" value="Pentein"/>
    <property type="match status" value="1"/>
</dbReference>
<dbReference type="PANTHER" id="PTHR47271:SF2">
    <property type="entry name" value="ARGININE DEIMINASE"/>
    <property type="match status" value="1"/>
</dbReference>
<comment type="caution">
    <text evidence="1">The sequence shown here is derived from an EMBL/GenBank/DDBJ whole genome shotgun (WGS) entry which is preliminary data.</text>
</comment>
<dbReference type="Proteomes" id="UP000295344">
    <property type="component" value="Unassembled WGS sequence"/>
</dbReference>
<dbReference type="GO" id="GO:0016990">
    <property type="term" value="F:arginine deiminase activity"/>
    <property type="evidence" value="ECO:0007669"/>
    <property type="project" value="TreeGrafter"/>
</dbReference>
<reference evidence="1 2" key="1">
    <citation type="submission" date="2019-03" db="EMBL/GenBank/DDBJ databases">
        <title>Genomic Encyclopedia of Archaeal and Bacterial Type Strains, Phase II (KMG-II): from individual species to whole genera.</title>
        <authorList>
            <person name="Goeker M."/>
        </authorList>
    </citation>
    <scope>NUCLEOTIDE SEQUENCE [LARGE SCALE GENOMIC DNA]</scope>
    <source>
        <strain evidence="1 2">DSM 24782</strain>
    </source>
</reference>
<dbReference type="AlphaFoldDB" id="A0A4R7FPT6"/>
<dbReference type="NCBIfam" id="NF045659">
    <property type="entry name" value="DiMArgaseDdahMtb"/>
    <property type="match status" value="1"/>
</dbReference>
<dbReference type="Gene3D" id="3.75.10.10">
    <property type="entry name" value="L-arginine/glycine Amidinotransferase, Chain A"/>
    <property type="match status" value="1"/>
</dbReference>
<accession>A0A4R7FPT6</accession>
<dbReference type="Pfam" id="PF19420">
    <property type="entry name" value="DDAH_eukar"/>
    <property type="match status" value="1"/>
</dbReference>
<organism evidence="1 2">
    <name type="scientific">Amnibacterium kyonggiense</name>
    <dbReference type="NCBI Taxonomy" id="595671"/>
    <lineage>
        <taxon>Bacteria</taxon>
        <taxon>Bacillati</taxon>
        <taxon>Actinomycetota</taxon>
        <taxon>Actinomycetes</taxon>
        <taxon>Micrococcales</taxon>
        <taxon>Microbacteriaceae</taxon>
        <taxon>Amnibacterium</taxon>
    </lineage>
</organism>
<keyword evidence="1" id="KW-0378">Hydrolase</keyword>
<dbReference type="PANTHER" id="PTHR47271">
    <property type="entry name" value="ARGININE DEIMINASE"/>
    <property type="match status" value="1"/>
</dbReference>
<keyword evidence="2" id="KW-1185">Reference proteome</keyword>
<evidence type="ECO:0000313" key="2">
    <source>
        <dbReference type="Proteomes" id="UP000295344"/>
    </source>
</evidence>
<gene>
    <name evidence="1" type="ORF">CLV52_0313</name>
</gene>
<dbReference type="EMBL" id="SOAM01000001">
    <property type="protein sequence ID" value="TDS79771.1"/>
    <property type="molecule type" value="Genomic_DNA"/>
</dbReference>
<proteinExistence type="predicted"/>
<evidence type="ECO:0000313" key="1">
    <source>
        <dbReference type="EMBL" id="TDS79771.1"/>
    </source>
</evidence>
<sequence length="283" mass="30880">MSLPAPSAVAGRTALRRRFLMCRPEHFTVAYRINPWMNPEDPTDTSVALGQWQTLYDAYVGLGHDVELIDPIAGLPDMVYAANGGFTLDGVAYTARFTHPERQPEGPAYGAWFAEHGFRVHEAREVNEGEGDFLLVGDVILAGTGFRTSVESHAELAQVTGREVVTLRLVDPRFYHLDTALAVLDPTGADANIAFLPEAFDDVSRAELHRRYPDAIEVGLEDARWLGLNSISDGRNVVIASRAVGFEASLKERGYTPIGLDLAELLLGGGGVKCCTLELRGDR</sequence>
<name>A0A4R7FPT6_9MICO</name>
<dbReference type="GO" id="GO:0019546">
    <property type="term" value="P:L-arginine deiminase pathway"/>
    <property type="evidence" value="ECO:0007669"/>
    <property type="project" value="TreeGrafter"/>
</dbReference>
<protein>
    <submittedName>
        <fullName evidence="1">N-dimethylarginine dimethylaminohydrolase</fullName>
    </submittedName>
</protein>